<organism evidence="1 2">
    <name type="scientific">Cylicostephanus goldi</name>
    <name type="common">Nematode worm</name>
    <dbReference type="NCBI Taxonomy" id="71465"/>
    <lineage>
        <taxon>Eukaryota</taxon>
        <taxon>Metazoa</taxon>
        <taxon>Ecdysozoa</taxon>
        <taxon>Nematoda</taxon>
        <taxon>Chromadorea</taxon>
        <taxon>Rhabditida</taxon>
        <taxon>Rhabditina</taxon>
        <taxon>Rhabditomorpha</taxon>
        <taxon>Strongyloidea</taxon>
        <taxon>Strongylidae</taxon>
        <taxon>Cylicostephanus</taxon>
    </lineage>
</organism>
<dbReference type="Proteomes" id="UP000271889">
    <property type="component" value="Unassembled WGS sequence"/>
</dbReference>
<gene>
    <name evidence="1" type="ORF">CGOC_LOCUS7079</name>
</gene>
<sequence length="91" mass="10430">MQKGNQGIVYFSLGTLVNTTLLPAKAMTTIMNAIEQTPDHYFILVVDKFDKGLLRVLLGICRLSKVQPTIYNCDHHFPNFYDFLFFEEVKG</sequence>
<accession>A0A3P6U9C7</accession>
<dbReference type="SUPFAM" id="SSF53756">
    <property type="entry name" value="UDP-Glycosyltransferase/glycogen phosphorylase"/>
    <property type="match status" value="1"/>
</dbReference>
<dbReference type="AlphaFoldDB" id="A0A3P6U9C7"/>
<reference evidence="1 2" key="1">
    <citation type="submission" date="2018-11" db="EMBL/GenBank/DDBJ databases">
        <authorList>
            <consortium name="Pathogen Informatics"/>
        </authorList>
    </citation>
    <scope>NUCLEOTIDE SEQUENCE [LARGE SCALE GENOMIC DNA]</scope>
</reference>
<evidence type="ECO:0000313" key="1">
    <source>
        <dbReference type="EMBL" id="VDK74864.1"/>
    </source>
</evidence>
<protein>
    <submittedName>
        <fullName evidence="1">Uncharacterized protein</fullName>
    </submittedName>
</protein>
<proteinExistence type="predicted"/>
<keyword evidence="2" id="KW-1185">Reference proteome</keyword>
<name>A0A3P6U9C7_CYLGO</name>
<dbReference type="OrthoDB" id="5835829at2759"/>
<evidence type="ECO:0000313" key="2">
    <source>
        <dbReference type="Proteomes" id="UP000271889"/>
    </source>
</evidence>
<dbReference type="EMBL" id="UYRV01024090">
    <property type="protein sequence ID" value="VDK74864.1"/>
    <property type="molecule type" value="Genomic_DNA"/>
</dbReference>